<proteinExistence type="predicted"/>
<reference evidence="1" key="1">
    <citation type="journal article" date="2023" name="Mol. Phylogenet. Evol.">
        <title>Genome-scale phylogeny and comparative genomics of the fungal order Sordariales.</title>
        <authorList>
            <person name="Hensen N."/>
            <person name="Bonometti L."/>
            <person name="Westerberg I."/>
            <person name="Brannstrom I.O."/>
            <person name="Guillou S."/>
            <person name="Cros-Aarteil S."/>
            <person name="Calhoun S."/>
            <person name="Haridas S."/>
            <person name="Kuo A."/>
            <person name="Mondo S."/>
            <person name="Pangilinan J."/>
            <person name="Riley R."/>
            <person name="LaButti K."/>
            <person name="Andreopoulos B."/>
            <person name="Lipzen A."/>
            <person name="Chen C."/>
            <person name="Yan M."/>
            <person name="Daum C."/>
            <person name="Ng V."/>
            <person name="Clum A."/>
            <person name="Steindorff A."/>
            <person name="Ohm R.A."/>
            <person name="Martin F."/>
            <person name="Silar P."/>
            <person name="Natvig D.O."/>
            <person name="Lalanne C."/>
            <person name="Gautier V."/>
            <person name="Ament-Velasquez S.L."/>
            <person name="Kruys A."/>
            <person name="Hutchinson M.I."/>
            <person name="Powell A.J."/>
            <person name="Barry K."/>
            <person name="Miller A.N."/>
            <person name="Grigoriev I.V."/>
            <person name="Debuchy R."/>
            <person name="Gladieux P."/>
            <person name="Hiltunen Thoren M."/>
            <person name="Johannesson H."/>
        </authorList>
    </citation>
    <scope>NUCLEOTIDE SEQUENCE</scope>
    <source>
        <strain evidence="1">CBS 955.72</strain>
    </source>
</reference>
<dbReference type="Proteomes" id="UP001275084">
    <property type="component" value="Unassembled WGS sequence"/>
</dbReference>
<dbReference type="EMBL" id="JAUIQD010000006">
    <property type="protein sequence ID" value="KAK3346279.1"/>
    <property type="molecule type" value="Genomic_DNA"/>
</dbReference>
<dbReference type="AlphaFoldDB" id="A0AAJ0MAX6"/>
<dbReference type="PROSITE" id="PS51257">
    <property type="entry name" value="PROKAR_LIPOPROTEIN"/>
    <property type="match status" value="1"/>
</dbReference>
<gene>
    <name evidence="1" type="ORF">B0T25DRAFT_274702</name>
</gene>
<sequence length="75" mass="8400">MDGRRSYLGRPCAAFSLLASCRQLTRCWIGTYPDGAEIFWWSGSTSCLKTNVCCARSECYTEHRMGDITGLYGFA</sequence>
<evidence type="ECO:0000313" key="2">
    <source>
        <dbReference type="Proteomes" id="UP001275084"/>
    </source>
</evidence>
<evidence type="ECO:0000313" key="1">
    <source>
        <dbReference type="EMBL" id="KAK3346279.1"/>
    </source>
</evidence>
<comment type="caution">
    <text evidence="1">The sequence shown here is derived from an EMBL/GenBank/DDBJ whole genome shotgun (WGS) entry which is preliminary data.</text>
</comment>
<organism evidence="1 2">
    <name type="scientific">Lasiosphaeria hispida</name>
    <dbReference type="NCBI Taxonomy" id="260671"/>
    <lineage>
        <taxon>Eukaryota</taxon>
        <taxon>Fungi</taxon>
        <taxon>Dikarya</taxon>
        <taxon>Ascomycota</taxon>
        <taxon>Pezizomycotina</taxon>
        <taxon>Sordariomycetes</taxon>
        <taxon>Sordariomycetidae</taxon>
        <taxon>Sordariales</taxon>
        <taxon>Lasiosphaeriaceae</taxon>
        <taxon>Lasiosphaeria</taxon>
    </lineage>
</organism>
<keyword evidence="2" id="KW-1185">Reference proteome</keyword>
<reference evidence="1" key="2">
    <citation type="submission" date="2023-06" db="EMBL/GenBank/DDBJ databases">
        <authorList>
            <consortium name="Lawrence Berkeley National Laboratory"/>
            <person name="Haridas S."/>
            <person name="Hensen N."/>
            <person name="Bonometti L."/>
            <person name="Westerberg I."/>
            <person name="Brannstrom I.O."/>
            <person name="Guillou S."/>
            <person name="Cros-Aarteil S."/>
            <person name="Calhoun S."/>
            <person name="Kuo A."/>
            <person name="Mondo S."/>
            <person name="Pangilinan J."/>
            <person name="Riley R."/>
            <person name="Labutti K."/>
            <person name="Andreopoulos B."/>
            <person name="Lipzen A."/>
            <person name="Chen C."/>
            <person name="Yanf M."/>
            <person name="Daum C."/>
            <person name="Ng V."/>
            <person name="Clum A."/>
            <person name="Steindorff A."/>
            <person name="Ohm R."/>
            <person name="Martin F."/>
            <person name="Silar P."/>
            <person name="Natvig D."/>
            <person name="Lalanne C."/>
            <person name="Gautier V."/>
            <person name="Ament-Velasquez S.L."/>
            <person name="Kruys A."/>
            <person name="Hutchinson M.I."/>
            <person name="Powell A.J."/>
            <person name="Barry K."/>
            <person name="Miller A.N."/>
            <person name="Grigoriev I.V."/>
            <person name="Debuchy R."/>
            <person name="Gladieux P."/>
            <person name="Thoren M.H."/>
            <person name="Johannesson H."/>
        </authorList>
    </citation>
    <scope>NUCLEOTIDE SEQUENCE</scope>
    <source>
        <strain evidence="1">CBS 955.72</strain>
    </source>
</reference>
<accession>A0AAJ0MAX6</accession>
<protein>
    <submittedName>
        <fullName evidence="1">Uncharacterized protein</fullName>
    </submittedName>
</protein>
<name>A0AAJ0MAX6_9PEZI</name>